<dbReference type="AlphaFoldDB" id="A0A9P6CT99"/>
<name>A0A9P6CT99_9AGAR</name>
<comment type="caution">
    <text evidence="2">The sequence shown here is derived from an EMBL/GenBank/DDBJ whole genome shotgun (WGS) entry which is preliminary data.</text>
</comment>
<proteinExistence type="predicted"/>
<feature type="region of interest" description="Disordered" evidence="1">
    <location>
        <begin position="1"/>
        <end position="23"/>
    </location>
</feature>
<dbReference type="Proteomes" id="UP000807469">
    <property type="component" value="Unassembled WGS sequence"/>
</dbReference>
<evidence type="ECO:0000313" key="2">
    <source>
        <dbReference type="EMBL" id="KAF9472825.1"/>
    </source>
</evidence>
<dbReference type="EMBL" id="MU155493">
    <property type="protein sequence ID" value="KAF9472825.1"/>
    <property type="molecule type" value="Genomic_DNA"/>
</dbReference>
<accession>A0A9P6CT99</accession>
<evidence type="ECO:0000313" key="3">
    <source>
        <dbReference type="Proteomes" id="UP000807469"/>
    </source>
</evidence>
<protein>
    <submittedName>
        <fullName evidence="2">Uncharacterized protein</fullName>
    </submittedName>
</protein>
<gene>
    <name evidence="2" type="ORF">BDN70DRAFT_900238</name>
</gene>
<organism evidence="2 3">
    <name type="scientific">Pholiota conissans</name>
    <dbReference type="NCBI Taxonomy" id="109636"/>
    <lineage>
        <taxon>Eukaryota</taxon>
        <taxon>Fungi</taxon>
        <taxon>Dikarya</taxon>
        <taxon>Basidiomycota</taxon>
        <taxon>Agaricomycotina</taxon>
        <taxon>Agaricomycetes</taxon>
        <taxon>Agaricomycetidae</taxon>
        <taxon>Agaricales</taxon>
        <taxon>Agaricineae</taxon>
        <taxon>Strophariaceae</taxon>
        <taxon>Pholiota</taxon>
    </lineage>
</organism>
<keyword evidence="3" id="KW-1185">Reference proteome</keyword>
<evidence type="ECO:0000256" key="1">
    <source>
        <dbReference type="SAM" id="MobiDB-lite"/>
    </source>
</evidence>
<feature type="compositionally biased region" description="Low complexity" evidence="1">
    <location>
        <begin position="9"/>
        <end position="21"/>
    </location>
</feature>
<reference evidence="2" key="1">
    <citation type="submission" date="2020-11" db="EMBL/GenBank/DDBJ databases">
        <authorList>
            <consortium name="DOE Joint Genome Institute"/>
            <person name="Ahrendt S."/>
            <person name="Riley R."/>
            <person name="Andreopoulos W."/>
            <person name="Labutti K."/>
            <person name="Pangilinan J."/>
            <person name="Ruiz-Duenas F.J."/>
            <person name="Barrasa J.M."/>
            <person name="Sanchez-Garcia M."/>
            <person name="Camarero S."/>
            <person name="Miyauchi S."/>
            <person name="Serrano A."/>
            <person name="Linde D."/>
            <person name="Babiker R."/>
            <person name="Drula E."/>
            <person name="Ayuso-Fernandez I."/>
            <person name="Pacheco R."/>
            <person name="Padilla G."/>
            <person name="Ferreira P."/>
            <person name="Barriuso J."/>
            <person name="Kellner H."/>
            <person name="Castanera R."/>
            <person name="Alfaro M."/>
            <person name="Ramirez L."/>
            <person name="Pisabarro A.G."/>
            <person name="Kuo A."/>
            <person name="Tritt A."/>
            <person name="Lipzen A."/>
            <person name="He G."/>
            <person name="Yan M."/>
            <person name="Ng V."/>
            <person name="Cullen D."/>
            <person name="Martin F."/>
            <person name="Rosso M.-N."/>
            <person name="Henrissat B."/>
            <person name="Hibbett D."/>
            <person name="Martinez A.T."/>
            <person name="Grigoriev I.V."/>
        </authorList>
    </citation>
    <scope>NUCLEOTIDE SEQUENCE</scope>
    <source>
        <strain evidence="2">CIRM-BRFM 674</strain>
    </source>
</reference>
<sequence length="133" mass="14804">MVMTDDPRPWTTTTTSRTGGQTAYGHDHGLWPIAADDHDYGQLTTSDGGGQRVCKASAEVMWARREDEAVERQARTKWQAGDGAWILAMRVDSDVVETIGMCRQEVVAEPNWAVNSVNGSVSECHPQHWLRIH</sequence>